<dbReference type="OrthoDB" id="1711086at2"/>
<evidence type="ECO:0000256" key="1">
    <source>
        <dbReference type="SAM" id="MobiDB-lite"/>
    </source>
</evidence>
<dbReference type="EMBL" id="DYXE01000080">
    <property type="protein sequence ID" value="HJH50445.1"/>
    <property type="molecule type" value="Genomic_DNA"/>
</dbReference>
<feature type="compositionally biased region" description="Basic and acidic residues" evidence="1">
    <location>
        <begin position="31"/>
        <end position="40"/>
    </location>
</feature>
<dbReference type="Pfam" id="PF20069">
    <property type="entry name" value="DUF6465"/>
    <property type="match status" value="1"/>
</dbReference>
<reference evidence="2" key="1">
    <citation type="journal article" date="2021" name="PeerJ">
        <title>Extensive microbial diversity within the chicken gut microbiome revealed by metagenomics and culture.</title>
        <authorList>
            <person name="Gilroy R."/>
            <person name="Ravi A."/>
            <person name="Getino M."/>
            <person name="Pursley I."/>
            <person name="Horton D.L."/>
            <person name="Alikhan N.F."/>
            <person name="Baker D."/>
            <person name="Gharbi K."/>
            <person name="Hall N."/>
            <person name="Watson M."/>
            <person name="Adriaenssens E.M."/>
            <person name="Foster-Nyarko E."/>
            <person name="Jarju S."/>
            <person name="Secka A."/>
            <person name="Antonio M."/>
            <person name="Oren A."/>
            <person name="Chaudhuri R.R."/>
            <person name="La Ragione R."/>
            <person name="Hildebrand F."/>
            <person name="Pallen M.J."/>
        </authorList>
    </citation>
    <scope>NUCLEOTIDE SEQUENCE</scope>
    <source>
        <strain evidence="2">USAMLcec4-12693</strain>
    </source>
</reference>
<sequence>MATKKATTETKKTETVTKTAAQPVKTTAKADSVKTAKAEPAKTPAAKTTTEKTVTEKAAKTVAKKTTPKKSAAKKEIKVNAVVEYYGQQMDEKTIIANVKKAWTKSGRKVGEIKTMDLYIKPEESAVYYVINGIDTGAVALF</sequence>
<proteinExistence type="predicted"/>
<dbReference type="Proteomes" id="UP000813420">
    <property type="component" value="Unassembled WGS sequence"/>
</dbReference>
<comment type="caution">
    <text evidence="2">The sequence shown here is derived from an EMBL/GenBank/DDBJ whole genome shotgun (WGS) entry which is preliminary data.</text>
</comment>
<name>A0A9D3AJJ5_9FIRM</name>
<protein>
    <submittedName>
        <fullName evidence="2">DUF6465 family protein</fullName>
    </submittedName>
</protein>
<dbReference type="AlphaFoldDB" id="A0A9D3AJJ5"/>
<dbReference type="RefSeq" id="WP_070088165.1">
    <property type="nucleotide sequence ID" value="NZ_CABMJS010000010.1"/>
</dbReference>
<evidence type="ECO:0000313" key="2">
    <source>
        <dbReference type="EMBL" id="HJH50445.1"/>
    </source>
</evidence>
<dbReference type="InterPro" id="IPR046313">
    <property type="entry name" value="DUF6465"/>
</dbReference>
<gene>
    <name evidence="2" type="ORF">K8V39_09295</name>
</gene>
<organism evidence="2 3">
    <name type="scientific">Merdimonas faecis</name>
    <dbReference type="NCBI Taxonomy" id="1653435"/>
    <lineage>
        <taxon>Bacteria</taxon>
        <taxon>Bacillati</taxon>
        <taxon>Bacillota</taxon>
        <taxon>Clostridia</taxon>
        <taxon>Lachnospirales</taxon>
        <taxon>Lachnospiraceae</taxon>
        <taxon>Merdimonas</taxon>
    </lineage>
</organism>
<reference evidence="2" key="2">
    <citation type="submission" date="2021-09" db="EMBL/GenBank/DDBJ databases">
        <authorList>
            <person name="Gilroy R."/>
        </authorList>
    </citation>
    <scope>NUCLEOTIDE SEQUENCE</scope>
    <source>
        <strain evidence="2">USAMLcec4-12693</strain>
    </source>
</reference>
<feature type="compositionally biased region" description="Basic and acidic residues" evidence="1">
    <location>
        <begin position="1"/>
        <end position="15"/>
    </location>
</feature>
<evidence type="ECO:0000313" key="3">
    <source>
        <dbReference type="Proteomes" id="UP000813420"/>
    </source>
</evidence>
<feature type="region of interest" description="Disordered" evidence="1">
    <location>
        <begin position="1"/>
        <end position="52"/>
    </location>
</feature>
<accession>A0A9D3AJJ5</accession>